<keyword evidence="2" id="KW-0805">Transcription regulation</keyword>
<keyword evidence="8" id="KW-1185">Reference proteome</keyword>
<dbReference type="NCBIfam" id="TIGR02985">
    <property type="entry name" value="Sig70_bacteroi1"/>
    <property type="match status" value="1"/>
</dbReference>
<dbReference type="AlphaFoldDB" id="A0A0T5VWS2"/>
<dbReference type="SUPFAM" id="SSF88946">
    <property type="entry name" value="Sigma2 domain of RNA polymerase sigma factors"/>
    <property type="match status" value="1"/>
</dbReference>
<dbReference type="RefSeq" id="WP_057930649.1">
    <property type="nucleotide sequence ID" value="NZ_LMZQ01000001.1"/>
</dbReference>
<sequence length="198" mass="22769">MQNKELGEERDLMLKIAVGDQQAFRLIFDAYKNKVFSYANRYLKSKERAEEVVQETFLKIWLKRGNLNAIENFGGYIRRIAVNLTLDLLRAIAAENKTSDLQEVEWSEQDTGTEDAIMRKDAQSYVDQLLAKLPKQQGLVYRMCHIEGMKQKEVAEILHIAPATVKVHLREALKTLRNMVGENNTIPLISFVFLGLLK</sequence>
<dbReference type="InterPro" id="IPR013324">
    <property type="entry name" value="RNA_pol_sigma_r3/r4-like"/>
</dbReference>
<evidence type="ECO:0000259" key="5">
    <source>
        <dbReference type="Pfam" id="PF04542"/>
    </source>
</evidence>
<evidence type="ECO:0008006" key="9">
    <source>
        <dbReference type="Google" id="ProtNLM"/>
    </source>
</evidence>
<evidence type="ECO:0000313" key="8">
    <source>
        <dbReference type="Proteomes" id="UP000051950"/>
    </source>
</evidence>
<dbReference type="InterPro" id="IPR013249">
    <property type="entry name" value="RNA_pol_sigma70_r4_t2"/>
</dbReference>
<dbReference type="GO" id="GO:0016987">
    <property type="term" value="F:sigma factor activity"/>
    <property type="evidence" value="ECO:0007669"/>
    <property type="project" value="UniProtKB-KW"/>
</dbReference>
<dbReference type="InterPro" id="IPR007627">
    <property type="entry name" value="RNA_pol_sigma70_r2"/>
</dbReference>
<dbReference type="GO" id="GO:0006352">
    <property type="term" value="P:DNA-templated transcription initiation"/>
    <property type="evidence" value="ECO:0007669"/>
    <property type="project" value="InterPro"/>
</dbReference>
<feature type="domain" description="RNA polymerase sigma-70 region 2" evidence="5">
    <location>
        <begin position="28"/>
        <end position="91"/>
    </location>
</feature>
<dbReference type="InterPro" id="IPR036388">
    <property type="entry name" value="WH-like_DNA-bd_sf"/>
</dbReference>
<dbReference type="STRING" id="687842.ASU31_01640"/>
<dbReference type="Gene3D" id="1.10.10.10">
    <property type="entry name" value="Winged helix-like DNA-binding domain superfamily/Winged helix DNA-binding domain"/>
    <property type="match status" value="1"/>
</dbReference>
<evidence type="ECO:0000256" key="4">
    <source>
        <dbReference type="ARBA" id="ARBA00023163"/>
    </source>
</evidence>
<dbReference type="InterPro" id="IPR039425">
    <property type="entry name" value="RNA_pol_sigma-70-like"/>
</dbReference>
<gene>
    <name evidence="7" type="ORF">ASU31_01640</name>
</gene>
<dbReference type="NCBIfam" id="TIGR02937">
    <property type="entry name" value="sigma70-ECF"/>
    <property type="match status" value="1"/>
</dbReference>
<dbReference type="GO" id="GO:0003677">
    <property type="term" value="F:DNA binding"/>
    <property type="evidence" value="ECO:0007669"/>
    <property type="project" value="InterPro"/>
</dbReference>
<evidence type="ECO:0000313" key="7">
    <source>
        <dbReference type="EMBL" id="KRT18020.1"/>
    </source>
</evidence>
<comment type="caution">
    <text evidence="7">The sequence shown here is derived from an EMBL/GenBank/DDBJ whole genome shotgun (WGS) entry which is preliminary data.</text>
</comment>
<keyword evidence="3" id="KW-0731">Sigma factor</keyword>
<dbReference type="EMBL" id="LMZQ01000001">
    <property type="protein sequence ID" value="KRT18020.1"/>
    <property type="molecule type" value="Genomic_DNA"/>
</dbReference>
<dbReference type="Pfam" id="PF04542">
    <property type="entry name" value="Sigma70_r2"/>
    <property type="match status" value="1"/>
</dbReference>
<evidence type="ECO:0000256" key="3">
    <source>
        <dbReference type="ARBA" id="ARBA00023082"/>
    </source>
</evidence>
<dbReference type="OrthoDB" id="799938at2"/>
<feature type="domain" description="RNA polymerase sigma factor 70 region 4 type 2" evidence="6">
    <location>
        <begin position="125"/>
        <end position="176"/>
    </location>
</feature>
<dbReference type="InterPro" id="IPR014327">
    <property type="entry name" value="RNA_pol_sigma70_bacteroid"/>
</dbReference>
<dbReference type="PANTHER" id="PTHR43133:SF46">
    <property type="entry name" value="RNA POLYMERASE SIGMA-70 FACTOR ECF SUBFAMILY"/>
    <property type="match status" value="1"/>
</dbReference>
<evidence type="ECO:0000256" key="2">
    <source>
        <dbReference type="ARBA" id="ARBA00023015"/>
    </source>
</evidence>
<name>A0A0T5VWS2_9SPHI</name>
<dbReference type="Pfam" id="PF08281">
    <property type="entry name" value="Sigma70_r4_2"/>
    <property type="match status" value="1"/>
</dbReference>
<proteinExistence type="inferred from homology"/>
<dbReference type="SUPFAM" id="SSF88659">
    <property type="entry name" value="Sigma3 and sigma4 domains of RNA polymerase sigma factors"/>
    <property type="match status" value="1"/>
</dbReference>
<evidence type="ECO:0000259" key="6">
    <source>
        <dbReference type="Pfam" id="PF08281"/>
    </source>
</evidence>
<dbReference type="Gene3D" id="1.10.1740.10">
    <property type="match status" value="1"/>
</dbReference>
<organism evidence="7 8">
    <name type="scientific">Pedobacter ginsenosidimutans</name>
    <dbReference type="NCBI Taxonomy" id="687842"/>
    <lineage>
        <taxon>Bacteria</taxon>
        <taxon>Pseudomonadati</taxon>
        <taxon>Bacteroidota</taxon>
        <taxon>Sphingobacteriia</taxon>
        <taxon>Sphingobacteriales</taxon>
        <taxon>Sphingobacteriaceae</taxon>
        <taxon>Pedobacter</taxon>
    </lineage>
</organism>
<dbReference type="InterPro" id="IPR014284">
    <property type="entry name" value="RNA_pol_sigma-70_dom"/>
</dbReference>
<keyword evidence="4" id="KW-0804">Transcription</keyword>
<dbReference type="Proteomes" id="UP000051950">
    <property type="component" value="Unassembled WGS sequence"/>
</dbReference>
<protein>
    <recommendedName>
        <fullName evidence="9">RNA polymerase subunit sigma-24</fullName>
    </recommendedName>
</protein>
<evidence type="ECO:0000256" key="1">
    <source>
        <dbReference type="ARBA" id="ARBA00010641"/>
    </source>
</evidence>
<dbReference type="PANTHER" id="PTHR43133">
    <property type="entry name" value="RNA POLYMERASE ECF-TYPE SIGMA FACTO"/>
    <property type="match status" value="1"/>
</dbReference>
<dbReference type="InterPro" id="IPR013325">
    <property type="entry name" value="RNA_pol_sigma_r2"/>
</dbReference>
<reference evidence="7 8" key="1">
    <citation type="submission" date="2015-11" db="EMBL/GenBank/DDBJ databases">
        <title>Sequence of Pedobacter ginsenosidimutans.</title>
        <authorList>
            <person name="Carson E."/>
            <person name="Keyser V."/>
            <person name="Newman J."/>
            <person name="Miller J."/>
        </authorList>
    </citation>
    <scope>NUCLEOTIDE SEQUENCE [LARGE SCALE GENOMIC DNA]</scope>
    <source>
        <strain evidence="7 8">KACC 14530</strain>
    </source>
</reference>
<accession>A0A0T5VWS2</accession>
<comment type="similarity">
    <text evidence="1">Belongs to the sigma-70 factor family. ECF subfamily.</text>
</comment>